<dbReference type="GO" id="GO:0005829">
    <property type="term" value="C:cytosol"/>
    <property type="evidence" value="ECO:0007669"/>
    <property type="project" value="TreeGrafter"/>
</dbReference>
<dbReference type="EMBL" id="UINC01063307">
    <property type="protein sequence ID" value="SVB90804.1"/>
    <property type="molecule type" value="Genomic_DNA"/>
</dbReference>
<organism evidence="2">
    <name type="scientific">marine metagenome</name>
    <dbReference type="NCBI Taxonomy" id="408172"/>
    <lineage>
        <taxon>unclassified sequences</taxon>
        <taxon>metagenomes</taxon>
        <taxon>ecological metagenomes</taxon>
    </lineage>
</organism>
<dbReference type="SUPFAM" id="SSF51735">
    <property type="entry name" value="NAD(P)-binding Rossmann-fold domains"/>
    <property type="match status" value="1"/>
</dbReference>
<evidence type="ECO:0000313" key="2">
    <source>
        <dbReference type="EMBL" id="SVB90804.1"/>
    </source>
</evidence>
<dbReference type="InterPro" id="IPR005913">
    <property type="entry name" value="dTDP_dehydrorham_reduct"/>
</dbReference>
<accession>A0A382HTT6</accession>
<gene>
    <name evidence="2" type="ORF">METZ01_LOCUS243658</name>
</gene>
<sequence length="292" mass="33364">MNKKVLILGSSGLIGHQVYNYLKNNSDFVLSNISYTRKLNNETILLDARKEQYFFDQIRHIQPNYIVNCIGVLISEAKQDPKSAMFLNAHLPHKLAKLANNINAKLIHISTDCVFSGNKKSPYLETDERDGEGVYAKTKVLGEVISENHLTIRTSVVGPEIINSGESLFHWFMNQTNSIKGYTKAIWSGVTTIELAKAIKWSIDNEITGLYHITNNHSISKNNLLQLFKKYTHKDIEIIPIDGNETNKSFIDTRKLIDYEIPSYEQMISDLVQLIANNRTLYSHYKIKEDLD</sequence>
<reference evidence="2" key="1">
    <citation type="submission" date="2018-05" db="EMBL/GenBank/DDBJ databases">
        <authorList>
            <person name="Lanie J.A."/>
            <person name="Ng W.-L."/>
            <person name="Kazmierczak K.M."/>
            <person name="Andrzejewski T.M."/>
            <person name="Davidsen T.M."/>
            <person name="Wayne K.J."/>
            <person name="Tettelin H."/>
            <person name="Glass J.I."/>
            <person name="Rusch D."/>
            <person name="Podicherti R."/>
            <person name="Tsui H.-C.T."/>
            <person name="Winkler M.E."/>
        </authorList>
    </citation>
    <scope>NUCLEOTIDE SEQUENCE</scope>
</reference>
<dbReference type="PANTHER" id="PTHR10491:SF4">
    <property type="entry name" value="METHIONINE ADENOSYLTRANSFERASE 2 SUBUNIT BETA"/>
    <property type="match status" value="1"/>
</dbReference>
<dbReference type="PANTHER" id="PTHR10491">
    <property type="entry name" value="DTDP-4-DEHYDRORHAMNOSE REDUCTASE"/>
    <property type="match status" value="1"/>
</dbReference>
<proteinExistence type="predicted"/>
<dbReference type="AlphaFoldDB" id="A0A382HTT6"/>
<dbReference type="Gene3D" id="3.40.50.720">
    <property type="entry name" value="NAD(P)-binding Rossmann-like Domain"/>
    <property type="match status" value="1"/>
</dbReference>
<dbReference type="Pfam" id="PF04321">
    <property type="entry name" value="RmlD_sub_bind"/>
    <property type="match status" value="1"/>
</dbReference>
<feature type="domain" description="RmlD-like substrate binding" evidence="1">
    <location>
        <begin position="4"/>
        <end position="246"/>
    </location>
</feature>
<protein>
    <recommendedName>
        <fullName evidence="1">RmlD-like substrate binding domain-containing protein</fullName>
    </recommendedName>
</protein>
<dbReference type="InterPro" id="IPR036291">
    <property type="entry name" value="NAD(P)-bd_dom_sf"/>
</dbReference>
<dbReference type="InterPro" id="IPR029903">
    <property type="entry name" value="RmlD-like-bd"/>
</dbReference>
<name>A0A382HTT6_9ZZZZ</name>
<evidence type="ECO:0000259" key="1">
    <source>
        <dbReference type="Pfam" id="PF04321"/>
    </source>
</evidence>
<dbReference type="GO" id="GO:0008831">
    <property type="term" value="F:dTDP-4-dehydrorhamnose reductase activity"/>
    <property type="evidence" value="ECO:0007669"/>
    <property type="project" value="TreeGrafter"/>
</dbReference>
<dbReference type="GO" id="GO:0019305">
    <property type="term" value="P:dTDP-rhamnose biosynthetic process"/>
    <property type="evidence" value="ECO:0007669"/>
    <property type="project" value="TreeGrafter"/>
</dbReference>
<dbReference type="CDD" id="cd05254">
    <property type="entry name" value="dTDP_HR_like_SDR_e"/>
    <property type="match status" value="1"/>
</dbReference>